<reference evidence="2" key="1">
    <citation type="journal article" date="2020" name="Nature">
        <title>Giant virus diversity and host interactions through global metagenomics.</title>
        <authorList>
            <person name="Schulz F."/>
            <person name="Roux S."/>
            <person name="Paez-Espino D."/>
            <person name="Jungbluth S."/>
            <person name="Walsh D.A."/>
            <person name="Denef V.J."/>
            <person name="McMahon K.D."/>
            <person name="Konstantinidis K.T."/>
            <person name="Eloe-Fadrosh E.A."/>
            <person name="Kyrpides N.C."/>
            <person name="Woyke T."/>
        </authorList>
    </citation>
    <scope>NUCLEOTIDE SEQUENCE</scope>
    <source>
        <strain evidence="2">GVMAG-S-3300013094-109</strain>
    </source>
</reference>
<feature type="region of interest" description="Disordered" evidence="1">
    <location>
        <begin position="49"/>
        <end position="82"/>
    </location>
</feature>
<evidence type="ECO:0000256" key="1">
    <source>
        <dbReference type="SAM" id="MobiDB-lite"/>
    </source>
</evidence>
<sequence>MIFTMKNGALFLLIILLLSLVLCSLLGGKNCLKEGFGSGEVANQIAAKTGVTTTSSSSTDTSSSSVEDTNANDSTESSSSYYNGANNYSSTTYDNYNHNTGTSYPNTFYGPNGGTANIRNENGNFSILVTNSNGSTTLYTSAGNNGSNYYSTSTNTTTNSSQPITEKIFYGPNGGSARVFMGSDGQYVVEITDSNGVKSAYSTSMPTSNYSNTSNSTSTSTNNNTISQATYYGPNGGSARVVSNGSQFVIEITDQNGVKTVYSSSSSSASTSTSGSITETIYYGPNGGSARVVKDTSTGQFIIEVIDSYGNQVVYSSTNNTAYTNSSSNTSTTSENNTITQMIYYGPNGGSAKVVSNGSQFIIEITDQNGVKTVYSSNSNTTYTNSSASITSTTYYGPNGGTARVVKNNSTGQYVIEVTDSYGSKLVYSSTGNSAYTNTANMEPYYYNGYNYNYYSEPTTTASAGAVTGPYGNTAAYATGPYGNTVAGVSASAIPPGDEDLYILKSQVVPPVCPACPAAASCPRQEPCPACPACARCPEPAFECKKVPNYNNINDNYLPMPVLSDFSTFGM</sequence>
<feature type="compositionally biased region" description="Polar residues" evidence="1">
    <location>
        <begin position="66"/>
        <end position="76"/>
    </location>
</feature>
<organism evidence="2">
    <name type="scientific">viral metagenome</name>
    <dbReference type="NCBI Taxonomy" id="1070528"/>
    <lineage>
        <taxon>unclassified sequences</taxon>
        <taxon>metagenomes</taxon>
        <taxon>organismal metagenomes</taxon>
    </lineage>
</organism>
<evidence type="ECO:0000313" key="2">
    <source>
        <dbReference type="EMBL" id="QHU21566.1"/>
    </source>
</evidence>
<protein>
    <submittedName>
        <fullName evidence="2">Uncharacterized protein</fullName>
    </submittedName>
</protein>
<dbReference type="AlphaFoldDB" id="A0A6C0KWQ9"/>
<name>A0A6C0KWQ9_9ZZZZ</name>
<accession>A0A6C0KWQ9</accession>
<dbReference type="EMBL" id="MN740990">
    <property type="protein sequence ID" value="QHU21566.1"/>
    <property type="molecule type" value="Genomic_DNA"/>
</dbReference>
<feature type="compositionally biased region" description="Low complexity" evidence="1">
    <location>
        <begin position="52"/>
        <end position="65"/>
    </location>
</feature>
<proteinExistence type="predicted"/>